<proteinExistence type="inferred from homology"/>
<keyword evidence="12" id="KW-0645">Protease</keyword>
<dbReference type="Pfam" id="PF17862">
    <property type="entry name" value="AAA_lid_3"/>
    <property type="match status" value="1"/>
</dbReference>
<dbReference type="RefSeq" id="WP_066972155.1">
    <property type="nucleotide sequence ID" value="NZ_LWMT01000203.1"/>
</dbReference>
<dbReference type="InterPro" id="IPR003960">
    <property type="entry name" value="ATPase_AAA_CS"/>
</dbReference>
<evidence type="ECO:0000313" key="12">
    <source>
        <dbReference type="EMBL" id="KZX13502.1"/>
    </source>
</evidence>
<evidence type="ECO:0000256" key="5">
    <source>
        <dbReference type="ARBA" id="ARBA00022840"/>
    </source>
</evidence>
<evidence type="ECO:0000256" key="1">
    <source>
        <dbReference type="ARBA" id="ARBA00004496"/>
    </source>
</evidence>
<dbReference type="GO" id="GO:0016887">
    <property type="term" value="F:ATP hydrolysis activity"/>
    <property type="evidence" value="ECO:0007669"/>
    <property type="project" value="UniProtKB-UniRule"/>
</dbReference>
<comment type="caution">
    <text evidence="12">The sequence shown here is derived from an EMBL/GenBank/DDBJ whole genome shotgun (WGS) entry which is preliminary data.</text>
</comment>
<comment type="similarity">
    <text evidence="2 9 10">Belongs to the AAA ATPase family.</text>
</comment>
<dbReference type="InterPro" id="IPR027417">
    <property type="entry name" value="P-loop_NTPase"/>
</dbReference>
<sequence>MENSSQSLFMKIEDLKKEVRMLKEENTKTKRNLMWKVRKLEKEKIVNDNDKIRLEREAKSLRAEVDRFRHPPLILATVTEILDNNRLAVKSSTGPHFVINYSNFVGDKLIEPGARVALNQQNFGVVEVLHSEKDPAVSGMEVDEKPSVSYSTIGGLEDQIVEVKETVELPLKKPELFKRVGIEPPKGVLLYGPPGTGKTLLAKAVANETNATFIKIVASEFVKKYIGEGARLVRGVFELAKEKAPSIIFIDEIDAVAAKRLKSSTSGDREVQRTLMQLLAELDGFESRGDIGIVAATNRPDILDPALLRPGRFDRFIEVPAPNEDGRREILKIHTKNMSLDEDVDLDFLASLTDSVSGADLKAICTEAGMFAIREERENITVSDFMDAIDKIMGVEHEEEFRKEAGVMFG</sequence>
<dbReference type="PROSITE" id="PS00674">
    <property type="entry name" value="AAA"/>
    <property type="match status" value="1"/>
</dbReference>
<dbReference type="NCBIfam" id="TIGR01242">
    <property type="entry name" value="proteasome-activating nucleotidase"/>
    <property type="match status" value="1"/>
</dbReference>
<evidence type="ECO:0000256" key="8">
    <source>
        <dbReference type="ARBA" id="ARBA00023186"/>
    </source>
</evidence>
<dbReference type="Gene3D" id="2.40.50.140">
    <property type="entry name" value="Nucleic acid-binding proteins"/>
    <property type="match status" value="1"/>
</dbReference>
<reference evidence="12 13" key="1">
    <citation type="submission" date="2016-04" db="EMBL/GenBank/DDBJ databases">
        <title>Genome sequence of Methanobrevibacter filiformis DSM 11501.</title>
        <authorList>
            <person name="Poehlein A."/>
            <person name="Seedorf H."/>
            <person name="Daniel R."/>
        </authorList>
    </citation>
    <scope>NUCLEOTIDE SEQUENCE [LARGE SCALE GENOMIC DNA]</scope>
    <source>
        <strain evidence="12 13">DSM 11501</strain>
    </source>
</reference>
<evidence type="ECO:0000256" key="4">
    <source>
        <dbReference type="ARBA" id="ARBA00022741"/>
    </source>
</evidence>
<dbReference type="Pfam" id="PF16450">
    <property type="entry name" value="Prot_ATP_ID_OB_C"/>
    <property type="match status" value="1"/>
</dbReference>
<keyword evidence="6 9" id="KW-0647">Proteasome</keyword>
<dbReference type="GO" id="GO:0010498">
    <property type="term" value="P:proteasomal protein catabolic process"/>
    <property type="evidence" value="ECO:0007669"/>
    <property type="project" value="UniProtKB-UniRule"/>
</dbReference>
<evidence type="ECO:0000256" key="9">
    <source>
        <dbReference type="HAMAP-Rule" id="MF_00553"/>
    </source>
</evidence>
<dbReference type="STRING" id="55758.MBFIL_10240"/>
<keyword evidence="12" id="KW-0378">Hydrolase</keyword>
<dbReference type="OrthoDB" id="77269at2157"/>
<dbReference type="CDD" id="cd19502">
    <property type="entry name" value="RecA-like_PAN_like"/>
    <property type="match status" value="1"/>
</dbReference>
<keyword evidence="3 9" id="KW-0963">Cytoplasm</keyword>
<dbReference type="InterPro" id="IPR041569">
    <property type="entry name" value="AAA_lid_3"/>
</dbReference>
<dbReference type="HAMAP" id="MF_00553">
    <property type="entry name" value="PAN"/>
    <property type="match status" value="1"/>
</dbReference>
<evidence type="ECO:0000256" key="2">
    <source>
        <dbReference type="ARBA" id="ARBA00006914"/>
    </source>
</evidence>
<feature type="domain" description="AAA+ ATPase" evidence="11">
    <location>
        <begin position="184"/>
        <end position="323"/>
    </location>
</feature>
<keyword evidence="5 9" id="KW-0067">ATP-binding</keyword>
<dbReference type="GO" id="GO:0008237">
    <property type="term" value="F:metallopeptidase activity"/>
    <property type="evidence" value="ECO:0007669"/>
    <property type="project" value="UniProtKB-KW"/>
</dbReference>
<dbReference type="Pfam" id="PF00004">
    <property type="entry name" value="AAA"/>
    <property type="match status" value="1"/>
</dbReference>
<keyword evidence="4 9" id="KW-0547">Nucleotide-binding</keyword>
<dbReference type="PATRIC" id="fig|55758.3.peg.1173"/>
<keyword evidence="7 9" id="KW-0175">Coiled coil</keyword>
<keyword evidence="8 9" id="KW-0143">Chaperone</keyword>
<dbReference type="InterPro" id="IPR023501">
    <property type="entry name" value="Nucleotidase_PAN"/>
</dbReference>
<comment type="domain">
    <text evidence="9">Consists of three main regions, an N-terminal coiled-coil domain that may assist in substrate recognition, an interdomain involved in PAN hexamerization, and a C-terminal ATPase domain of the AAA type.</text>
</comment>
<dbReference type="GO" id="GO:0022623">
    <property type="term" value="C:proteasome-activating nucleotidase complex"/>
    <property type="evidence" value="ECO:0007669"/>
    <property type="project" value="UniProtKB-UniRule"/>
</dbReference>
<organism evidence="12 13">
    <name type="scientific">Methanobrevibacter filiformis</name>
    <dbReference type="NCBI Taxonomy" id="55758"/>
    <lineage>
        <taxon>Archaea</taxon>
        <taxon>Methanobacteriati</taxon>
        <taxon>Methanobacteriota</taxon>
        <taxon>Methanomada group</taxon>
        <taxon>Methanobacteria</taxon>
        <taxon>Methanobacteriales</taxon>
        <taxon>Methanobacteriaceae</taxon>
        <taxon>Methanobrevibacter</taxon>
    </lineage>
</organism>
<dbReference type="GO" id="GO:0005524">
    <property type="term" value="F:ATP binding"/>
    <property type="evidence" value="ECO:0007669"/>
    <property type="project" value="UniProtKB-UniRule"/>
</dbReference>
<name>A0A166BKU5_9EURY</name>
<dbReference type="FunFam" id="1.10.8.60:FF:000006">
    <property type="entry name" value="26S protease regulatory subunit 8"/>
    <property type="match status" value="1"/>
</dbReference>
<evidence type="ECO:0000256" key="6">
    <source>
        <dbReference type="ARBA" id="ARBA00022942"/>
    </source>
</evidence>
<dbReference type="Gene3D" id="3.40.50.300">
    <property type="entry name" value="P-loop containing nucleotide triphosphate hydrolases"/>
    <property type="match status" value="1"/>
</dbReference>
<evidence type="ECO:0000259" key="11">
    <source>
        <dbReference type="SMART" id="SM00382"/>
    </source>
</evidence>
<dbReference type="InterPro" id="IPR050221">
    <property type="entry name" value="26S_Proteasome_ATPase"/>
</dbReference>
<dbReference type="GO" id="GO:0043335">
    <property type="term" value="P:protein unfolding"/>
    <property type="evidence" value="ECO:0007669"/>
    <property type="project" value="UniProtKB-UniRule"/>
</dbReference>
<feature type="binding site" evidence="9">
    <location>
        <begin position="195"/>
        <end position="200"/>
    </location>
    <ligand>
        <name>ATP</name>
        <dbReference type="ChEBI" id="CHEBI:30616"/>
    </ligand>
</feature>
<dbReference type="FunFam" id="3.40.50.300:FF:000033">
    <property type="entry name" value="26S protease regulatory subunit 6B"/>
    <property type="match status" value="1"/>
</dbReference>
<dbReference type="SMART" id="SM00382">
    <property type="entry name" value="AAA"/>
    <property type="match status" value="1"/>
</dbReference>
<dbReference type="SUPFAM" id="SSF52540">
    <property type="entry name" value="P-loop containing nucleoside triphosphate hydrolases"/>
    <property type="match status" value="1"/>
</dbReference>
<protein>
    <recommendedName>
        <fullName evidence="9">Proteasome-activating nucleotidase</fullName>
        <shortName evidence="9">PAN</shortName>
    </recommendedName>
    <alternativeName>
        <fullName evidence="9">Proteasomal ATPase</fullName>
    </alternativeName>
    <alternativeName>
        <fullName evidence="9">Proteasome regulatory ATPase</fullName>
    </alternativeName>
    <alternativeName>
        <fullName evidence="9">Proteasome regulatory particle</fullName>
    </alternativeName>
</protein>
<evidence type="ECO:0000256" key="3">
    <source>
        <dbReference type="ARBA" id="ARBA00022490"/>
    </source>
</evidence>
<dbReference type="InterPro" id="IPR032501">
    <property type="entry name" value="Prot_ATP_ID_OB_2nd"/>
</dbReference>
<dbReference type="AlphaFoldDB" id="A0A166BKU5"/>
<keyword evidence="13" id="KW-1185">Reference proteome</keyword>
<accession>A0A166BKU5</accession>
<dbReference type="PANTHER" id="PTHR23073">
    <property type="entry name" value="26S PROTEASOME REGULATORY SUBUNIT"/>
    <property type="match status" value="1"/>
</dbReference>
<comment type="function">
    <text evidence="9">ATPase which is responsible for recognizing, binding, unfolding and translocation of substrate proteins into the archaeal 20S proteasome core particle. Is essential for opening the gate of the 20S proteasome via an interaction with its C-terminus, thereby allowing substrate entry and access to the site of proteolysis. Thus, the C-termini of the proteasomal ATPase function like a 'key in a lock' to induce gate opening and therefore regulate proteolysis. Unfolding activity requires energy from ATP hydrolysis, whereas ATP binding alone promotes ATPase-20S proteasome association which triggers gate opening, and supports translocation of unfolded substrates.</text>
</comment>
<dbReference type="EMBL" id="LWMT01000203">
    <property type="protein sequence ID" value="KZX13502.1"/>
    <property type="molecule type" value="Genomic_DNA"/>
</dbReference>
<dbReference type="GO" id="GO:0005737">
    <property type="term" value="C:cytoplasm"/>
    <property type="evidence" value="ECO:0007669"/>
    <property type="project" value="UniProtKB-SubCell"/>
</dbReference>
<feature type="coiled-coil region" evidence="9">
    <location>
        <begin position="5"/>
        <end position="43"/>
    </location>
</feature>
<feature type="binding site" evidence="9">
    <location>
        <position position="334"/>
    </location>
    <ligand>
        <name>ATP</name>
        <dbReference type="ChEBI" id="CHEBI:30616"/>
    </ligand>
</feature>
<keyword evidence="12" id="KW-0482">Metalloprotease</keyword>
<dbReference type="Gene3D" id="1.10.8.60">
    <property type="match status" value="1"/>
</dbReference>
<dbReference type="InterPro" id="IPR003959">
    <property type="entry name" value="ATPase_AAA_core"/>
</dbReference>
<dbReference type="InterPro" id="IPR012340">
    <property type="entry name" value="NA-bd_OB-fold"/>
</dbReference>
<gene>
    <name evidence="12" type="primary">ftsH_1</name>
    <name evidence="9" type="synonym">pan</name>
    <name evidence="12" type="ORF">MBFIL_10240</name>
</gene>
<comment type="subcellular location">
    <subcellularLocation>
        <location evidence="1 9">Cytoplasm</location>
    </subcellularLocation>
</comment>
<dbReference type="Proteomes" id="UP000077066">
    <property type="component" value="Unassembled WGS sequence"/>
</dbReference>
<dbReference type="InterPro" id="IPR003593">
    <property type="entry name" value="AAA+_ATPase"/>
</dbReference>
<dbReference type="NCBIfam" id="NF003069">
    <property type="entry name" value="PRK03992.1"/>
    <property type="match status" value="1"/>
</dbReference>
<comment type="subunit">
    <text evidence="9">Homohexamer. The hexameric complex has a two-ring architecture resembling a top hat that caps the 20S proteasome core at one or both ends. Upon ATP-binding, the C-terminus of PAN interacts with the alpha-rings of the proteasome core by binding to the intersubunit pockets.</text>
</comment>
<evidence type="ECO:0000256" key="10">
    <source>
        <dbReference type="RuleBase" id="RU003651"/>
    </source>
</evidence>
<evidence type="ECO:0000313" key="13">
    <source>
        <dbReference type="Proteomes" id="UP000077066"/>
    </source>
</evidence>
<evidence type="ECO:0000256" key="7">
    <source>
        <dbReference type="ARBA" id="ARBA00023054"/>
    </source>
</evidence>